<keyword evidence="1" id="KW-0812">Transmembrane</keyword>
<dbReference type="PANTHER" id="PTHR41771">
    <property type="entry name" value="MEMBRANE PROTEIN-RELATED"/>
    <property type="match status" value="1"/>
</dbReference>
<proteinExistence type="predicted"/>
<dbReference type="Proteomes" id="UP000198649">
    <property type="component" value="Unassembled WGS sequence"/>
</dbReference>
<dbReference type="Pfam" id="PF07907">
    <property type="entry name" value="YibE_F"/>
    <property type="match status" value="1"/>
</dbReference>
<feature type="transmembrane region" description="Helical" evidence="1">
    <location>
        <begin position="229"/>
        <end position="248"/>
    </location>
</feature>
<feature type="transmembrane region" description="Helical" evidence="1">
    <location>
        <begin position="175"/>
        <end position="195"/>
    </location>
</feature>
<dbReference type="AlphaFoldDB" id="A0A1I3Q1F4"/>
<feature type="transmembrane region" description="Helical" evidence="1">
    <location>
        <begin position="201"/>
        <end position="217"/>
    </location>
</feature>
<keyword evidence="1" id="KW-0472">Membrane</keyword>
<feature type="transmembrane region" description="Helical" evidence="1">
    <location>
        <begin position="151"/>
        <end position="168"/>
    </location>
</feature>
<feature type="transmembrane region" description="Helical" evidence="1">
    <location>
        <begin position="330"/>
        <end position="352"/>
    </location>
</feature>
<dbReference type="EMBL" id="FOQG01000023">
    <property type="protein sequence ID" value="SFJ27539.1"/>
    <property type="molecule type" value="Genomic_DNA"/>
</dbReference>
<dbReference type="PANTHER" id="PTHR41771:SF1">
    <property type="entry name" value="MEMBRANE PROTEIN"/>
    <property type="match status" value="1"/>
</dbReference>
<accession>A0A1I3Q1F4</accession>
<evidence type="ECO:0000313" key="2">
    <source>
        <dbReference type="EMBL" id="SFJ27539.1"/>
    </source>
</evidence>
<protein>
    <submittedName>
        <fullName evidence="2">Uncharacterized membrane protein</fullName>
    </submittedName>
</protein>
<dbReference type="RefSeq" id="WP_091117049.1">
    <property type="nucleotide sequence ID" value="NZ_BKAF01000055.1"/>
</dbReference>
<name>A0A1I3Q1F4_9ACTN</name>
<dbReference type="InterPro" id="IPR012507">
    <property type="entry name" value="YibE_F"/>
</dbReference>
<feature type="transmembrane region" description="Helical" evidence="1">
    <location>
        <begin position="372"/>
        <end position="394"/>
    </location>
</feature>
<keyword evidence="3" id="KW-1185">Reference proteome</keyword>
<gene>
    <name evidence="2" type="ORF">SAMN05216561_1236</name>
</gene>
<feature type="transmembrane region" description="Helical" evidence="1">
    <location>
        <begin position="271"/>
        <end position="289"/>
    </location>
</feature>
<dbReference type="OrthoDB" id="5846312at2"/>
<feature type="transmembrane region" description="Helical" evidence="1">
    <location>
        <begin position="25"/>
        <end position="46"/>
    </location>
</feature>
<evidence type="ECO:0000256" key="1">
    <source>
        <dbReference type="SAM" id="Phobius"/>
    </source>
</evidence>
<sequence length="400" mass="41681">MGHGHGHSHRAGGEGDFEVDRTPRLVLLTALALVAVVTLAGLVLLWPDSDAADELQGSVGFAAEGVTFPEAVVREVEPACAPDADADPAAQACGRIRAIVDEGASEGTQVLVNVPPQISDSGLDPGDRIELVRQPQDGEGQFGYFGTERSGPLWILSILFVVVVLGIARLRGLMALLGLAFAGVVVLGFAVPALLTGEPGIPVALVAATAIMFVVLYTTHGFSIRTSTALAGTLAGLAITAVVGWWAVHSTHLSGIADEGGGFLTTFASEINFQGLLTAAVIIAGLGVLNDVTITQSSAVWELRAASPSMSRTEIFTSGMRIGRDHIASTIYTIVFAYAGTALTLLLVLQLYDRPMTDLIGTEEIAEEIVRSLTSSIGLVLAVPITTFIAALTVPRARRP</sequence>
<dbReference type="STRING" id="1005945.SAMN05216561_1236"/>
<reference evidence="2 3" key="1">
    <citation type="submission" date="2016-10" db="EMBL/GenBank/DDBJ databases">
        <authorList>
            <person name="de Groot N.N."/>
        </authorList>
    </citation>
    <scope>NUCLEOTIDE SEQUENCE [LARGE SCALE GENOMIC DNA]</scope>
    <source>
        <strain evidence="2 3">CGMCC 1.11156</strain>
    </source>
</reference>
<keyword evidence="1" id="KW-1133">Transmembrane helix</keyword>
<evidence type="ECO:0000313" key="3">
    <source>
        <dbReference type="Proteomes" id="UP000198649"/>
    </source>
</evidence>
<organism evidence="2 3">
    <name type="scientific">Nocardioides psychrotolerans</name>
    <dbReference type="NCBI Taxonomy" id="1005945"/>
    <lineage>
        <taxon>Bacteria</taxon>
        <taxon>Bacillati</taxon>
        <taxon>Actinomycetota</taxon>
        <taxon>Actinomycetes</taxon>
        <taxon>Propionibacteriales</taxon>
        <taxon>Nocardioidaceae</taxon>
        <taxon>Nocardioides</taxon>
    </lineage>
</organism>